<dbReference type="InterPro" id="IPR025459">
    <property type="entry name" value="DUF4279"/>
</dbReference>
<accession>A0ABU9R7E6</accession>
<evidence type="ECO:0000313" key="1">
    <source>
        <dbReference type="EMBL" id="MEM5342967.1"/>
    </source>
</evidence>
<dbReference type="Proteomes" id="UP001481677">
    <property type="component" value="Unassembled WGS sequence"/>
</dbReference>
<comment type="caution">
    <text evidence="1">The sequence shown here is derived from an EMBL/GenBank/DDBJ whole genome shotgun (WGS) entry which is preliminary data.</text>
</comment>
<dbReference type="RefSeq" id="WP_240057240.1">
    <property type="nucleotide sequence ID" value="NZ_JAZHFZ010000020.1"/>
</dbReference>
<organism evidence="1 2">
    <name type="scientific">Paraburkholderia azotifigens</name>
    <dbReference type="NCBI Taxonomy" id="2057004"/>
    <lineage>
        <taxon>Bacteria</taxon>
        <taxon>Pseudomonadati</taxon>
        <taxon>Pseudomonadota</taxon>
        <taxon>Betaproteobacteria</taxon>
        <taxon>Burkholderiales</taxon>
        <taxon>Burkholderiaceae</taxon>
        <taxon>Paraburkholderia</taxon>
    </lineage>
</organism>
<keyword evidence="2" id="KW-1185">Reference proteome</keyword>
<gene>
    <name evidence="1" type="ORF">V4C56_25505</name>
</gene>
<dbReference type="EMBL" id="JAZHGA010000020">
    <property type="protein sequence ID" value="MEM5342967.1"/>
    <property type="molecule type" value="Genomic_DNA"/>
</dbReference>
<proteinExistence type="predicted"/>
<name>A0ABU9R7E6_9BURK</name>
<dbReference type="Pfam" id="PF14106">
    <property type="entry name" value="DUF4279"/>
    <property type="match status" value="1"/>
</dbReference>
<protein>
    <submittedName>
        <fullName evidence="1">DUF4279 domain-containing protein</fullName>
    </submittedName>
</protein>
<sequence>MHVGMAGVGAARLLRFDMHSHQLAYASLTISGDDVEPSFWTRYFGVEPDICVRKREPFTTPSGRTSSVPGRTGVWGLRSKSIVSSDQLAPHLRYLIERLALPRHDLRQLVERIDARMRFFCYWSNDSGDRVPDVPEDINAMMESLGGSIEIDEYR</sequence>
<reference evidence="1 2" key="1">
    <citation type="submission" date="2024-01" db="EMBL/GenBank/DDBJ databases">
        <title>The diversity of rhizobia nodulating Mimosa spp. in eleven states of Brazil covering several biomes is determined by host plant, location, and edaphic factors.</title>
        <authorList>
            <person name="Rouws L."/>
            <person name="Barauna A."/>
            <person name="Beukes C."/>
            <person name="De Faria S.M."/>
            <person name="Gross E."/>
            <person name="Dos Reis Junior F.B."/>
            <person name="Simon M."/>
            <person name="Maluk M."/>
            <person name="Odee D.W."/>
            <person name="Kenicer G."/>
            <person name="Young J.P.W."/>
            <person name="Reis V.M."/>
            <person name="Zilli J."/>
            <person name="James E.K."/>
        </authorList>
    </citation>
    <scope>NUCLEOTIDE SEQUENCE [LARGE SCALE GENOMIC DNA]</scope>
    <source>
        <strain evidence="1 2">JPY530</strain>
    </source>
</reference>
<evidence type="ECO:0000313" key="2">
    <source>
        <dbReference type="Proteomes" id="UP001481677"/>
    </source>
</evidence>